<reference evidence="3" key="1">
    <citation type="journal article" date="2014" name="Int. J. Syst. Evol. Microbiol.">
        <title>Complete genome sequence of Corynebacterium casei LMG S-19264T (=DSM 44701T), isolated from a smear-ripened cheese.</title>
        <authorList>
            <consortium name="US DOE Joint Genome Institute (JGI-PGF)"/>
            <person name="Walter F."/>
            <person name="Albersmeier A."/>
            <person name="Kalinowski J."/>
            <person name="Ruckert C."/>
        </authorList>
    </citation>
    <scope>NUCLEOTIDE SEQUENCE</scope>
    <source>
        <strain evidence="3">KCTC 22169</strain>
    </source>
</reference>
<proteinExistence type="predicted"/>
<keyword evidence="4" id="KW-1185">Reference proteome</keyword>
<evidence type="ECO:0000256" key="2">
    <source>
        <dbReference type="SAM" id="Phobius"/>
    </source>
</evidence>
<reference evidence="3" key="2">
    <citation type="submission" date="2020-09" db="EMBL/GenBank/DDBJ databases">
        <authorList>
            <person name="Sun Q."/>
            <person name="Kim S."/>
        </authorList>
    </citation>
    <scope>NUCLEOTIDE SEQUENCE</scope>
    <source>
        <strain evidence="3">KCTC 22169</strain>
    </source>
</reference>
<feature type="transmembrane region" description="Helical" evidence="2">
    <location>
        <begin position="408"/>
        <end position="427"/>
    </location>
</feature>
<organism evidence="3 4">
    <name type="scientific">Saccharospirillum salsuginis</name>
    <dbReference type="NCBI Taxonomy" id="418750"/>
    <lineage>
        <taxon>Bacteria</taxon>
        <taxon>Pseudomonadati</taxon>
        <taxon>Pseudomonadota</taxon>
        <taxon>Gammaproteobacteria</taxon>
        <taxon>Oceanospirillales</taxon>
        <taxon>Saccharospirillaceae</taxon>
        <taxon>Saccharospirillum</taxon>
    </lineage>
</organism>
<keyword evidence="2" id="KW-0812">Transmembrane</keyword>
<feature type="transmembrane region" description="Helical" evidence="2">
    <location>
        <begin position="237"/>
        <end position="258"/>
    </location>
</feature>
<accession>A0A918KIP9</accession>
<comment type="caution">
    <text evidence="3">The sequence shown here is derived from an EMBL/GenBank/DDBJ whole genome shotgun (WGS) entry which is preliminary data.</text>
</comment>
<keyword evidence="2" id="KW-1133">Transmembrane helix</keyword>
<dbReference type="RefSeq" id="WP_189610643.1">
    <property type="nucleotide sequence ID" value="NZ_BMXR01000008.1"/>
</dbReference>
<evidence type="ECO:0000313" key="4">
    <source>
        <dbReference type="Proteomes" id="UP000626148"/>
    </source>
</evidence>
<feature type="transmembrane region" description="Helical" evidence="2">
    <location>
        <begin position="322"/>
        <end position="344"/>
    </location>
</feature>
<sequence length="493" mass="55832">MNLAELPPWSWALLALAAWLLLYVSRAAVHRLVRRLASLFMALLRQLARALTNMADQVRERNREVLFELGKSRLERRLDREFHRVRAFVERDLARFPDLQHDIDHHINKLEEDYHRTAETPPPAPDWLDAIEAVVRLRETQSGNPVVSNVLRDLETNLHKQHRQSLADYRKGMTQRHRLLHGMMPQWRKLNHALQRVGTGIRSLLTQADEIDKHLNQYREIQSGTERAERALRVSTLTHFLFASLALAAWFGIAWLNFELVRQPLAESMTPGQSVGGLALADLAAMALITLEVVFGLLLLEVLQVTRFFEGFVGMDPVRRKALFWCLLGLLTLLALSQSGLLYLRATVLNASDPLSGLIQYPVVVVEAPMLDEWLAIGARMLLGFILPFALLFTAVPLERWLETIRTLAADALALVLNAIGLVLRLAATVVRYLADMVLALYDLVISLPLWLEERWANRAGAPEATSAPYQTRPSDTRLTSMPTDGEMTVNSR</sequence>
<keyword evidence="2" id="KW-0472">Membrane</keyword>
<feature type="transmembrane region" description="Helical" evidence="2">
    <location>
        <begin position="374"/>
        <end position="396"/>
    </location>
</feature>
<name>A0A918KIP9_9GAMM</name>
<evidence type="ECO:0000256" key="1">
    <source>
        <dbReference type="SAM" id="MobiDB-lite"/>
    </source>
</evidence>
<dbReference type="EMBL" id="BMXR01000008">
    <property type="protein sequence ID" value="GGX62356.1"/>
    <property type="molecule type" value="Genomic_DNA"/>
</dbReference>
<feature type="compositionally biased region" description="Polar residues" evidence="1">
    <location>
        <begin position="468"/>
        <end position="493"/>
    </location>
</feature>
<feature type="region of interest" description="Disordered" evidence="1">
    <location>
        <begin position="463"/>
        <end position="493"/>
    </location>
</feature>
<gene>
    <name evidence="3" type="ORF">GCM10007392_32810</name>
</gene>
<dbReference type="AlphaFoldDB" id="A0A918KIP9"/>
<evidence type="ECO:0000313" key="3">
    <source>
        <dbReference type="EMBL" id="GGX62356.1"/>
    </source>
</evidence>
<protein>
    <submittedName>
        <fullName evidence="3">Uncharacterized protein</fullName>
    </submittedName>
</protein>
<feature type="transmembrane region" description="Helical" evidence="2">
    <location>
        <begin position="278"/>
        <end position="302"/>
    </location>
</feature>
<dbReference type="Proteomes" id="UP000626148">
    <property type="component" value="Unassembled WGS sequence"/>
</dbReference>